<reference evidence="10" key="1">
    <citation type="submission" date="2019-11" db="EMBL/GenBank/DDBJ databases">
        <title>Genomic insights into an expanded diversity of filamentous marine cyanobacteria reveals the extraordinary biosynthetic potential of Moorea and Okeania.</title>
        <authorList>
            <person name="Ferreira Leao T."/>
            <person name="Wang M."/>
            <person name="Moss N."/>
            <person name="Da Silva R."/>
            <person name="Sanders J."/>
            <person name="Nurk S."/>
            <person name="Gurevich A."/>
            <person name="Humphrey G."/>
            <person name="Reher R."/>
            <person name="Zhu Q."/>
            <person name="Belda-Ferre P."/>
            <person name="Glukhov E."/>
            <person name="Rex R."/>
            <person name="Dorrestein P.C."/>
            <person name="Knight R."/>
            <person name="Pevzner P."/>
            <person name="Gerwick W.H."/>
            <person name="Gerwick L."/>
        </authorList>
    </citation>
    <scope>NUCLEOTIDE SEQUENCE</scope>
    <source>
        <strain evidence="10">SIO1C4</strain>
    </source>
</reference>
<accession>A0A6B3NLE6</accession>
<dbReference type="PANTHER" id="PTHR43112:SF3">
    <property type="entry name" value="FERREDOXIN-2, CHLOROPLASTIC"/>
    <property type="match status" value="1"/>
</dbReference>
<organism evidence="10">
    <name type="scientific">Symploca sp. SIO1C4</name>
    <dbReference type="NCBI Taxonomy" id="2607765"/>
    <lineage>
        <taxon>Bacteria</taxon>
        <taxon>Bacillati</taxon>
        <taxon>Cyanobacteriota</taxon>
        <taxon>Cyanophyceae</taxon>
        <taxon>Coleofasciculales</taxon>
        <taxon>Coleofasciculaceae</taxon>
        <taxon>Symploca</taxon>
    </lineage>
</organism>
<dbReference type="GO" id="GO:0046872">
    <property type="term" value="F:metal ion binding"/>
    <property type="evidence" value="ECO:0007669"/>
    <property type="project" value="UniProtKB-KW"/>
</dbReference>
<comment type="caution">
    <text evidence="10">The sequence shown here is derived from an EMBL/GenBank/DDBJ whole genome shotgun (WGS) entry which is preliminary data.</text>
</comment>
<dbReference type="PROSITE" id="PS00197">
    <property type="entry name" value="2FE2S_FER_1"/>
    <property type="match status" value="1"/>
</dbReference>
<dbReference type="NCBIfam" id="TIGR02008">
    <property type="entry name" value="fdx_plant"/>
    <property type="match status" value="1"/>
</dbReference>
<dbReference type="Pfam" id="PF00111">
    <property type="entry name" value="Fer2"/>
    <property type="match status" value="1"/>
</dbReference>
<evidence type="ECO:0000256" key="6">
    <source>
        <dbReference type="ARBA" id="ARBA00023004"/>
    </source>
</evidence>
<comment type="cofactor">
    <cofactor evidence="8">
        <name>[2Fe-2S] cluster</name>
        <dbReference type="ChEBI" id="CHEBI:190135"/>
    </cofactor>
</comment>
<keyword evidence="5" id="KW-0249">Electron transport</keyword>
<dbReference type="EMBL" id="JAAHFQ010000926">
    <property type="protein sequence ID" value="NER31755.1"/>
    <property type="molecule type" value="Genomic_DNA"/>
</dbReference>
<keyword evidence="4" id="KW-0479">Metal-binding</keyword>
<gene>
    <name evidence="10" type="ORF">F6J89_30130</name>
</gene>
<keyword evidence="3" id="KW-0001">2Fe-2S</keyword>
<dbReference type="GO" id="GO:0009055">
    <property type="term" value="F:electron transfer activity"/>
    <property type="evidence" value="ECO:0007669"/>
    <property type="project" value="InterPro"/>
</dbReference>
<keyword evidence="2" id="KW-0813">Transport</keyword>
<evidence type="ECO:0000256" key="8">
    <source>
        <dbReference type="ARBA" id="ARBA00034078"/>
    </source>
</evidence>
<keyword evidence="7" id="KW-0411">Iron-sulfur</keyword>
<evidence type="ECO:0000256" key="7">
    <source>
        <dbReference type="ARBA" id="ARBA00023014"/>
    </source>
</evidence>
<sequence>MAVYQVRLVNQALNLDHTISVPDDQYILDVVEQVGLRLLAGCREGTCSSCVAKVVSGGVVHSGQKFLQPSEIQAGYTLTCVAYPVSDCTLETHQEQVLYKSSLYFKSDHANNN</sequence>
<dbReference type="SUPFAM" id="SSF54292">
    <property type="entry name" value="2Fe-2S ferredoxin-like"/>
    <property type="match status" value="1"/>
</dbReference>
<dbReference type="InterPro" id="IPR006058">
    <property type="entry name" value="2Fe2S_fd_BS"/>
</dbReference>
<dbReference type="GO" id="GO:0051537">
    <property type="term" value="F:2 iron, 2 sulfur cluster binding"/>
    <property type="evidence" value="ECO:0007669"/>
    <property type="project" value="UniProtKB-KW"/>
</dbReference>
<dbReference type="InterPro" id="IPR012675">
    <property type="entry name" value="Beta-grasp_dom_sf"/>
</dbReference>
<evidence type="ECO:0000256" key="5">
    <source>
        <dbReference type="ARBA" id="ARBA00022982"/>
    </source>
</evidence>
<protein>
    <submittedName>
        <fullName evidence="10">2Fe-2S iron-sulfur cluster binding domain-containing protein</fullName>
    </submittedName>
</protein>
<evidence type="ECO:0000256" key="4">
    <source>
        <dbReference type="ARBA" id="ARBA00022723"/>
    </source>
</evidence>
<evidence type="ECO:0000256" key="3">
    <source>
        <dbReference type="ARBA" id="ARBA00022714"/>
    </source>
</evidence>
<evidence type="ECO:0000313" key="10">
    <source>
        <dbReference type="EMBL" id="NER31755.1"/>
    </source>
</evidence>
<keyword evidence="6" id="KW-0408">Iron</keyword>
<dbReference type="Gene3D" id="3.10.20.30">
    <property type="match status" value="1"/>
</dbReference>
<evidence type="ECO:0000256" key="1">
    <source>
        <dbReference type="ARBA" id="ARBA00007874"/>
    </source>
</evidence>
<evidence type="ECO:0000256" key="2">
    <source>
        <dbReference type="ARBA" id="ARBA00022448"/>
    </source>
</evidence>
<feature type="domain" description="2Fe-2S ferredoxin-type" evidence="9">
    <location>
        <begin position="4"/>
        <end position="96"/>
    </location>
</feature>
<dbReference type="InterPro" id="IPR001041">
    <property type="entry name" value="2Fe-2S_ferredoxin-type"/>
</dbReference>
<evidence type="ECO:0000259" key="9">
    <source>
        <dbReference type="PROSITE" id="PS51085"/>
    </source>
</evidence>
<dbReference type="PANTHER" id="PTHR43112">
    <property type="entry name" value="FERREDOXIN"/>
    <property type="match status" value="1"/>
</dbReference>
<comment type="similarity">
    <text evidence="1">Belongs to the 2Fe2S plant-type ferredoxin family.</text>
</comment>
<dbReference type="PROSITE" id="PS51085">
    <property type="entry name" value="2FE2S_FER_2"/>
    <property type="match status" value="1"/>
</dbReference>
<dbReference type="InterPro" id="IPR036010">
    <property type="entry name" value="2Fe-2S_ferredoxin-like_sf"/>
</dbReference>
<dbReference type="CDD" id="cd00207">
    <property type="entry name" value="fer2"/>
    <property type="match status" value="1"/>
</dbReference>
<proteinExistence type="inferred from homology"/>
<dbReference type="AlphaFoldDB" id="A0A6B3NLE6"/>
<dbReference type="InterPro" id="IPR010241">
    <property type="entry name" value="Fd_pln"/>
</dbReference>
<name>A0A6B3NLE6_9CYAN</name>
<dbReference type="GO" id="GO:0022900">
    <property type="term" value="P:electron transport chain"/>
    <property type="evidence" value="ECO:0007669"/>
    <property type="project" value="InterPro"/>
</dbReference>